<dbReference type="InterPro" id="IPR023888">
    <property type="entry name" value="SdpC-like"/>
</dbReference>
<dbReference type="AlphaFoldDB" id="A0A4Z0Q9L1"/>
<protein>
    <recommendedName>
        <fullName evidence="4">SdpC family antimicrobial peptide</fullName>
    </recommendedName>
</protein>
<evidence type="ECO:0000313" key="3">
    <source>
        <dbReference type="Proteomes" id="UP000297549"/>
    </source>
</evidence>
<dbReference type="Pfam" id="PF26137">
    <property type="entry name" value="Toxin_SdpC"/>
    <property type="match status" value="1"/>
</dbReference>
<keyword evidence="3" id="KW-1185">Reference proteome</keyword>
<evidence type="ECO:0000313" key="2">
    <source>
        <dbReference type="EMBL" id="TGE25412.1"/>
    </source>
</evidence>
<evidence type="ECO:0008006" key="4">
    <source>
        <dbReference type="Google" id="ProtNLM"/>
    </source>
</evidence>
<gene>
    <name evidence="2" type="ORF">E5K00_09545</name>
</gene>
<feature type="signal peptide" evidence="1">
    <location>
        <begin position="1"/>
        <end position="25"/>
    </location>
</feature>
<dbReference type="OrthoDB" id="1453505at2"/>
<keyword evidence="1" id="KW-0732">Signal</keyword>
<sequence>MMLKNMLNSASPAVLGLLLGGTALLGSCAKEDQAGPAPAVSATKTDHHTGEELYRGIFFFEGEVAAKIPAFDSYRASINKGLAQNPAFPAARRRNIDAIVGAVRALDPTYFDRLQQAIQSRDFQRVKAALKQGTLLNEAVTLSALPSPGQKQAYLQRKQVLRGLDMTRYDFSREQDIARYVQDARAALTASGQLAPSAQIQDEAAMIMVYQSGDYVAYQSVSVFIAEVAHAFFEKLQEESTANQLTFDLVIRQIALNL</sequence>
<name>A0A4Z0Q9L1_9BACT</name>
<dbReference type="Proteomes" id="UP000297549">
    <property type="component" value="Unassembled WGS sequence"/>
</dbReference>
<dbReference type="EMBL" id="SRLC01000001">
    <property type="protein sequence ID" value="TGE25412.1"/>
    <property type="molecule type" value="Genomic_DNA"/>
</dbReference>
<evidence type="ECO:0000256" key="1">
    <source>
        <dbReference type="SAM" id="SignalP"/>
    </source>
</evidence>
<dbReference type="PROSITE" id="PS51257">
    <property type="entry name" value="PROKAR_LIPOPROTEIN"/>
    <property type="match status" value="1"/>
</dbReference>
<feature type="chain" id="PRO_5021411272" description="SdpC family antimicrobial peptide" evidence="1">
    <location>
        <begin position="26"/>
        <end position="258"/>
    </location>
</feature>
<dbReference type="RefSeq" id="WP_135462989.1">
    <property type="nucleotide sequence ID" value="NZ_SRLC01000001.1"/>
</dbReference>
<reference evidence="2 3" key="1">
    <citation type="submission" date="2019-04" db="EMBL/GenBank/DDBJ databases">
        <authorList>
            <person name="Feng G."/>
            <person name="Zhang J."/>
            <person name="Zhu H."/>
        </authorList>
    </citation>
    <scope>NUCLEOTIDE SEQUENCE [LARGE SCALE GENOMIC DNA]</scope>
    <source>
        <strain evidence="2 3">JCM 31653</strain>
    </source>
</reference>
<comment type="caution">
    <text evidence="2">The sequence shown here is derived from an EMBL/GenBank/DDBJ whole genome shotgun (WGS) entry which is preliminary data.</text>
</comment>
<accession>A0A4Z0Q9L1</accession>
<organism evidence="2 3">
    <name type="scientific">Hymenobacter aquaticus</name>
    <dbReference type="NCBI Taxonomy" id="1867101"/>
    <lineage>
        <taxon>Bacteria</taxon>
        <taxon>Pseudomonadati</taxon>
        <taxon>Bacteroidota</taxon>
        <taxon>Cytophagia</taxon>
        <taxon>Cytophagales</taxon>
        <taxon>Hymenobacteraceae</taxon>
        <taxon>Hymenobacter</taxon>
    </lineage>
</organism>
<proteinExistence type="predicted"/>